<proteinExistence type="predicted"/>
<dbReference type="AlphaFoldDB" id="A0A9P8QHK3"/>
<dbReference type="EMBL" id="JAIWOZ010000005">
    <property type="protein sequence ID" value="KAH6605221.1"/>
    <property type="molecule type" value="Genomic_DNA"/>
</dbReference>
<protein>
    <submittedName>
        <fullName evidence="1">Uncharacterized protein</fullName>
    </submittedName>
</protein>
<sequence length="123" mass="13520">MENHRASLVGGNLHQVDSRLRGSGSFGVPEESKQAVMLMFILDNGHDSSHILWKELMDACLNFSEFNTLTMELHLSIFTTNKIKSTISVASNQVTSSVHSLNVTARKPVNILHPIGSNFSANI</sequence>
<reference evidence="1" key="1">
    <citation type="submission" date="2021-08" db="EMBL/GenBank/DDBJ databases">
        <title>Chromosome-Level Trichoderma cornu-damae using Hi-C Data.</title>
        <authorList>
            <person name="Kim C.S."/>
        </authorList>
    </citation>
    <scope>NUCLEOTIDE SEQUENCE</scope>
    <source>
        <strain evidence="1">KA19-0412C</strain>
    </source>
</reference>
<comment type="caution">
    <text evidence="1">The sequence shown here is derived from an EMBL/GenBank/DDBJ whole genome shotgun (WGS) entry which is preliminary data.</text>
</comment>
<evidence type="ECO:0000313" key="2">
    <source>
        <dbReference type="Proteomes" id="UP000827724"/>
    </source>
</evidence>
<evidence type="ECO:0000313" key="1">
    <source>
        <dbReference type="EMBL" id="KAH6605221.1"/>
    </source>
</evidence>
<accession>A0A9P8QHK3</accession>
<organism evidence="1 2">
    <name type="scientific">Trichoderma cornu-damae</name>
    <dbReference type="NCBI Taxonomy" id="654480"/>
    <lineage>
        <taxon>Eukaryota</taxon>
        <taxon>Fungi</taxon>
        <taxon>Dikarya</taxon>
        <taxon>Ascomycota</taxon>
        <taxon>Pezizomycotina</taxon>
        <taxon>Sordariomycetes</taxon>
        <taxon>Hypocreomycetidae</taxon>
        <taxon>Hypocreales</taxon>
        <taxon>Hypocreaceae</taxon>
        <taxon>Trichoderma</taxon>
    </lineage>
</organism>
<gene>
    <name evidence="1" type="ORF">Trco_006928</name>
</gene>
<keyword evidence="2" id="KW-1185">Reference proteome</keyword>
<name>A0A9P8QHK3_9HYPO</name>
<dbReference type="Proteomes" id="UP000827724">
    <property type="component" value="Unassembled WGS sequence"/>
</dbReference>